<dbReference type="PANTHER" id="PTHR12978:SF0">
    <property type="entry name" value="M7GPPPX DIPHOSPHATASE"/>
    <property type="match status" value="1"/>
</dbReference>
<evidence type="ECO:0000256" key="9">
    <source>
        <dbReference type="ARBA" id="ARBA00048222"/>
    </source>
</evidence>
<dbReference type="FunFam" id="3.30.428.10:FF:000006">
    <property type="entry name" value="m7GpppX diphosphatase"/>
    <property type="match status" value="1"/>
</dbReference>
<comment type="subcellular location">
    <subcellularLocation>
        <location evidence="1">Nucleus</location>
    </subcellularLocation>
</comment>
<evidence type="ECO:0000313" key="11">
    <source>
        <dbReference type="EMBL" id="CCI46858.1"/>
    </source>
</evidence>
<evidence type="ECO:0000256" key="5">
    <source>
        <dbReference type="ARBA" id="ARBA00022801"/>
    </source>
</evidence>
<comment type="similarity">
    <text evidence="2">Belongs to the HIT family.</text>
</comment>
<dbReference type="Proteomes" id="UP000053237">
    <property type="component" value="Unassembled WGS sequence"/>
</dbReference>
<evidence type="ECO:0000256" key="10">
    <source>
        <dbReference type="PIRSR" id="PIRSR028973-1"/>
    </source>
</evidence>
<name>A0A024GK25_9STRA</name>
<dbReference type="GO" id="GO:0005634">
    <property type="term" value="C:nucleus"/>
    <property type="evidence" value="ECO:0007669"/>
    <property type="project" value="UniProtKB-SubCell"/>
</dbReference>
<organism evidence="11 12">
    <name type="scientific">Albugo candida</name>
    <dbReference type="NCBI Taxonomy" id="65357"/>
    <lineage>
        <taxon>Eukaryota</taxon>
        <taxon>Sar</taxon>
        <taxon>Stramenopiles</taxon>
        <taxon>Oomycota</taxon>
        <taxon>Peronosporomycetes</taxon>
        <taxon>Albuginales</taxon>
        <taxon>Albuginaceae</taxon>
        <taxon>Albugo</taxon>
    </lineage>
</organism>
<dbReference type="InParanoid" id="A0A024GK25"/>
<comment type="caution">
    <text evidence="11">The sequence shown here is derived from an EMBL/GenBank/DDBJ whole genome shotgun (WGS) entry which is preliminary data.</text>
</comment>
<dbReference type="Pfam" id="PF11969">
    <property type="entry name" value="DcpS_C"/>
    <property type="match status" value="1"/>
</dbReference>
<dbReference type="InterPro" id="IPR011145">
    <property type="entry name" value="Scavenger_mRNA_decap_enz_N"/>
</dbReference>
<dbReference type="GO" id="GO:0000932">
    <property type="term" value="C:P-body"/>
    <property type="evidence" value="ECO:0007669"/>
    <property type="project" value="TreeGrafter"/>
</dbReference>
<dbReference type="SUPFAM" id="SSF102860">
    <property type="entry name" value="mRNA decapping enzyme DcpS N-terminal domain"/>
    <property type="match status" value="1"/>
</dbReference>
<dbReference type="Gene3D" id="3.30.428.10">
    <property type="entry name" value="HIT-like"/>
    <property type="match status" value="1"/>
</dbReference>
<dbReference type="InterPro" id="IPR036265">
    <property type="entry name" value="HIT-like_sf"/>
</dbReference>
<dbReference type="Pfam" id="PF05652">
    <property type="entry name" value="DcpS"/>
    <property type="match status" value="1"/>
</dbReference>
<dbReference type="Gene3D" id="3.30.200.40">
    <property type="entry name" value="Scavenger mRNA decapping enzyme, N-terminal domain"/>
    <property type="match status" value="1"/>
</dbReference>
<reference evidence="11 12" key="1">
    <citation type="submission" date="2012-05" db="EMBL/GenBank/DDBJ databases">
        <title>Recombination and specialization in a pathogen metapopulation.</title>
        <authorList>
            <person name="Gardiner A."/>
            <person name="Kemen E."/>
            <person name="Schultz-Larsen T."/>
            <person name="MacLean D."/>
            <person name="Van Oosterhout C."/>
            <person name="Jones J.D.G."/>
        </authorList>
    </citation>
    <scope>NUCLEOTIDE SEQUENCE [LARGE SCALE GENOMIC DNA]</scope>
    <source>
        <strain evidence="11 12">Ac Nc2</strain>
    </source>
</reference>
<keyword evidence="5" id="KW-0378">Hydrolase</keyword>
<dbReference type="InterPro" id="IPR008594">
    <property type="entry name" value="DcpS/DCS2"/>
</dbReference>
<evidence type="ECO:0000256" key="2">
    <source>
        <dbReference type="ARBA" id="ARBA00010208"/>
    </source>
</evidence>
<dbReference type="PIRSF" id="PIRSF028973">
    <property type="entry name" value="Scavenger_mRNA_decap_enz"/>
    <property type="match status" value="1"/>
</dbReference>
<feature type="active site" description="Nucleophile" evidence="10">
    <location>
        <position position="262"/>
    </location>
</feature>
<proteinExistence type="inferred from homology"/>
<dbReference type="GO" id="GO:0140932">
    <property type="term" value="F:5'-(N(7)-methyl 5'-triphosphoguanosine)-[mRNA] diphosphatase activity"/>
    <property type="evidence" value="ECO:0007669"/>
    <property type="project" value="UniProtKB-EC"/>
</dbReference>
<dbReference type="GO" id="GO:0000290">
    <property type="term" value="P:deadenylation-dependent decapping of nuclear-transcribed mRNA"/>
    <property type="evidence" value="ECO:0007669"/>
    <property type="project" value="InterPro"/>
</dbReference>
<dbReference type="OrthoDB" id="10264956at2759"/>
<dbReference type="GO" id="GO:0000340">
    <property type="term" value="F:RNA 7-methylguanosine cap binding"/>
    <property type="evidence" value="ECO:0007669"/>
    <property type="project" value="TreeGrafter"/>
</dbReference>
<keyword evidence="6" id="KW-0539">Nucleus</keyword>
<gene>
    <name evidence="11" type="ORF">BN9_078130</name>
</gene>
<evidence type="ECO:0000256" key="6">
    <source>
        <dbReference type="ARBA" id="ARBA00023242"/>
    </source>
</evidence>
<dbReference type="EC" id="3.6.1.59" evidence="3"/>
<dbReference type="STRING" id="65357.A0A024GK25"/>
<dbReference type="AlphaFoldDB" id="A0A024GK25"/>
<evidence type="ECO:0000256" key="4">
    <source>
        <dbReference type="ARBA" id="ARBA00015636"/>
    </source>
</evidence>
<dbReference type="SUPFAM" id="SSF54197">
    <property type="entry name" value="HIT-like"/>
    <property type="match status" value="1"/>
</dbReference>
<evidence type="ECO:0000256" key="3">
    <source>
        <dbReference type="ARBA" id="ARBA00012520"/>
    </source>
</evidence>
<protein>
    <recommendedName>
        <fullName evidence="4">m7GpppX diphosphatase</fullName>
        <ecNumber evidence="3">3.6.1.59</ecNumber>
    </recommendedName>
    <alternativeName>
        <fullName evidence="8">Decapping scavenger enzyme</fullName>
    </alternativeName>
    <alternativeName>
        <fullName evidence="7">Scavenger mRNA-decapping enzyme DcpS</fullName>
    </alternativeName>
</protein>
<evidence type="ECO:0000256" key="1">
    <source>
        <dbReference type="ARBA" id="ARBA00004123"/>
    </source>
</evidence>
<evidence type="ECO:0000313" key="12">
    <source>
        <dbReference type="Proteomes" id="UP000053237"/>
    </source>
</evidence>
<dbReference type="PANTHER" id="PTHR12978">
    <property type="entry name" value="HISTIDINE TRIAD HIT PROTEIN MEMBER"/>
    <property type="match status" value="1"/>
</dbReference>
<keyword evidence="12" id="KW-1185">Reference proteome</keyword>
<evidence type="ECO:0000256" key="8">
    <source>
        <dbReference type="ARBA" id="ARBA00030609"/>
    </source>
</evidence>
<evidence type="ECO:0000256" key="7">
    <source>
        <dbReference type="ARBA" id="ARBA00029885"/>
    </source>
</evidence>
<dbReference type="EMBL" id="CAIX01000143">
    <property type="protein sequence ID" value="CCI46858.1"/>
    <property type="molecule type" value="Genomic_DNA"/>
</dbReference>
<comment type="catalytic activity">
    <reaction evidence="9">
        <text>a 5'-end (N(7)-methyl 5'-triphosphoguanosine)-ribonucleoside in mRNA + H2O = N(7)-methyl-GMP + a 5'-end diphospho-ribonucleoside in mRNA + 2 H(+)</text>
        <dbReference type="Rhea" id="RHEA:65388"/>
        <dbReference type="Rhea" id="RHEA-COMP:17165"/>
        <dbReference type="Rhea" id="RHEA-COMP:17167"/>
        <dbReference type="ChEBI" id="CHEBI:15377"/>
        <dbReference type="ChEBI" id="CHEBI:15378"/>
        <dbReference type="ChEBI" id="CHEBI:58285"/>
        <dbReference type="ChEBI" id="CHEBI:156461"/>
        <dbReference type="ChEBI" id="CHEBI:167616"/>
        <dbReference type="EC" id="3.6.1.59"/>
    </reaction>
</comment>
<sequence>MIKWTKAIGMTATAVTGLLFIRYRLRKKRSILTDLRSFRPRETLRVTEADFAILGTFEDDQKSAVLVIEKLPFHRADRNHWLQNLTLCQNLQNDVYTSYRASISQKLEPFKVTVIYPATKEHIQKYTEQKFCIVRETPTIYNTITEPFIASIPASKLDWISNILEHKSEVERILYEDADKKAGFIFLPNSRWCQLNKKEALNCLAIVRNRSLRSIRDLTAEHLPLLCNIRDTCLEVIRKQFQVEASSLRIYFHYQPTYYHLHVHFTHLNISNGVSLGKAIFLDDVIYNLTRQSNHYKEAVLTYVVGKSQHASLYANLVAANAIA</sequence>
<accession>A0A024GK25</accession>